<protein>
    <submittedName>
        <fullName evidence="2">Uncharacterized protein</fullName>
    </submittedName>
</protein>
<accession>A0A8T2CIC7</accession>
<reference evidence="2 3" key="1">
    <citation type="submission" date="2020-12" db="EMBL/GenBank/DDBJ databases">
        <title>Concerted genomic and epigenomic changes stabilize Arabidopsis allopolyploids.</title>
        <authorList>
            <person name="Chen Z."/>
        </authorList>
    </citation>
    <scope>NUCLEOTIDE SEQUENCE [LARGE SCALE GENOMIC DNA]</scope>
    <source>
        <strain evidence="2">As9502</strain>
        <tissue evidence="2">Leaf</tissue>
    </source>
</reference>
<gene>
    <name evidence="2" type="ORF">ISN44_As06g033890</name>
</gene>
<organism evidence="2 3">
    <name type="scientific">Arabidopsis suecica</name>
    <name type="common">Swedish thale-cress</name>
    <name type="synonym">Cardaminopsis suecica</name>
    <dbReference type="NCBI Taxonomy" id="45249"/>
    <lineage>
        <taxon>Eukaryota</taxon>
        <taxon>Viridiplantae</taxon>
        <taxon>Streptophyta</taxon>
        <taxon>Embryophyta</taxon>
        <taxon>Tracheophyta</taxon>
        <taxon>Spermatophyta</taxon>
        <taxon>Magnoliopsida</taxon>
        <taxon>eudicotyledons</taxon>
        <taxon>Gunneridae</taxon>
        <taxon>Pentapetalae</taxon>
        <taxon>rosids</taxon>
        <taxon>malvids</taxon>
        <taxon>Brassicales</taxon>
        <taxon>Brassicaceae</taxon>
        <taxon>Camelineae</taxon>
        <taxon>Arabidopsis</taxon>
    </lineage>
</organism>
<feature type="compositionally biased region" description="Basic and acidic residues" evidence="1">
    <location>
        <begin position="65"/>
        <end position="88"/>
    </location>
</feature>
<evidence type="ECO:0000256" key="1">
    <source>
        <dbReference type="SAM" id="MobiDB-lite"/>
    </source>
</evidence>
<proteinExistence type="predicted"/>
<evidence type="ECO:0000313" key="2">
    <source>
        <dbReference type="EMBL" id="KAG7599195.1"/>
    </source>
</evidence>
<name>A0A8T2CIC7_ARASU</name>
<feature type="compositionally biased region" description="Basic and acidic residues" evidence="1">
    <location>
        <begin position="16"/>
        <end position="36"/>
    </location>
</feature>
<evidence type="ECO:0000313" key="3">
    <source>
        <dbReference type="Proteomes" id="UP000694251"/>
    </source>
</evidence>
<comment type="caution">
    <text evidence="2">The sequence shown here is derived from an EMBL/GenBank/DDBJ whole genome shotgun (WGS) entry which is preliminary data.</text>
</comment>
<dbReference type="EMBL" id="JAEFBJ010000006">
    <property type="protein sequence ID" value="KAG7599195.1"/>
    <property type="molecule type" value="Genomic_DNA"/>
</dbReference>
<feature type="region of interest" description="Disordered" evidence="1">
    <location>
        <begin position="16"/>
        <end position="97"/>
    </location>
</feature>
<dbReference type="Proteomes" id="UP000694251">
    <property type="component" value="Chromosome 6"/>
</dbReference>
<dbReference type="AlphaFoldDB" id="A0A8T2CIC7"/>
<dbReference type="OrthoDB" id="1111337at2759"/>
<feature type="compositionally biased region" description="Acidic residues" evidence="1">
    <location>
        <begin position="53"/>
        <end position="64"/>
    </location>
</feature>
<sequence>MVEHANPISTFLEKVAKQETSSERKVKPRRSEKIKEEAEEEVLIPQFMMAEPTVEENDSDDGNIYEERREHKPEWNPRFDAEPHHGFSFDEIPPSKW</sequence>
<keyword evidence="3" id="KW-1185">Reference proteome</keyword>